<sequence length="80" mass="9101">MKDTNLVKSTSNFQINIKTINDINIELVTSEIDEILELYKEIEPNDEQELQISVGASFSSWELAKAYLNNYAKAASFSLR</sequence>
<gene>
    <name evidence="1" type="ORF">RPERSI_LOCUS3009</name>
</gene>
<proteinExistence type="predicted"/>
<name>A0ACA9LJY7_9GLOM</name>
<keyword evidence="2" id="KW-1185">Reference proteome</keyword>
<protein>
    <submittedName>
        <fullName evidence="1">24766_t:CDS:1</fullName>
    </submittedName>
</protein>
<evidence type="ECO:0000313" key="1">
    <source>
        <dbReference type="EMBL" id="CAG8528008.1"/>
    </source>
</evidence>
<dbReference type="EMBL" id="CAJVQC010003511">
    <property type="protein sequence ID" value="CAG8528008.1"/>
    <property type="molecule type" value="Genomic_DNA"/>
</dbReference>
<comment type="caution">
    <text evidence="1">The sequence shown here is derived from an EMBL/GenBank/DDBJ whole genome shotgun (WGS) entry which is preliminary data.</text>
</comment>
<dbReference type="Proteomes" id="UP000789920">
    <property type="component" value="Unassembled WGS sequence"/>
</dbReference>
<organism evidence="1 2">
    <name type="scientific">Racocetra persica</name>
    <dbReference type="NCBI Taxonomy" id="160502"/>
    <lineage>
        <taxon>Eukaryota</taxon>
        <taxon>Fungi</taxon>
        <taxon>Fungi incertae sedis</taxon>
        <taxon>Mucoromycota</taxon>
        <taxon>Glomeromycotina</taxon>
        <taxon>Glomeromycetes</taxon>
        <taxon>Diversisporales</taxon>
        <taxon>Gigasporaceae</taxon>
        <taxon>Racocetra</taxon>
    </lineage>
</organism>
<accession>A0ACA9LJY7</accession>
<evidence type="ECO:0000313" key="2">
    <source>
        <dbReference type="Proteomes" id="UP000789920"/>
    </source>
</evidence>
<reference evidence="1" key="1">
    <citation type="submission" date="2021-06" db="EMBL/GenBank/DDBJ databases">
        <authorList>
            <person name="Kallberg Y."/>
            <person name="Tangrot J."/>
            <person name="Rosling A."/>
        </authorList>
    </citation>
    <scope>NUCLEOTIDE SEQUENCE</scope>
    <source>
        <strain evidence="1">MA461A</strain>
    </source>
</reference>